<evidence type="ECO:0000256" key="4">
    <source>
        <dbReference type="ARBA" id="ARBA00023027"/>
    </source>
</evidence>
<dbReference type="STRING" id="284577.SAMN05216571_104224"/>
<dbReference type="GO" id="GO:0003911">
    <property type="term" value="F:DNA ligase (NAD+) activity"/>
    <property type="evidence" value="ECO:0007669"/>
    <property type="project" value="UniProtKB-UniRule"/>
</dbReference>
<dbReference type="PANTHER" id="PTHR47810:SF1">
    <property type="entry name" value="DNA LIGASE B"/>
    <property type="match status" value="1"/>
</dbReference>
<gene>
    <name evidence="7" type="primary">ligB</name>
    <name evidence="10" type="ORF">SAMN05216571_104224</name>
</gene>
<evidence type="ECO:0000313" key="10">
    <source>
        <dbReference type="EMBL" id="SDG09241.1"/>
    </source>
</evidence>
<dbReference type="InterPro" id="IPR050326">
    <property type="entry name" value="NAD_dep_DNA_ligaseB"/>
</dbReference>
<comment type="function">
    <text evidence="7">Catalyzes the formation of phosphodiester linkages between 5'-phosphoryl and 3'-hydroxyl groups in double-stranded DNA using NAD as a coenzyme and as the energy source for the reaction.</text>
</comment>
<protein>
    <recommendedName>
        <fullName evidence="7">DNA ligase B</fullName>
        <ecNumber evidence="7">6.5.1.2</ecNumber>
    </recommendedName>
    <alternativeName>
        <fullName evidence="7">Polydeoxyribonucleotide synthase [NAD(+)] B</fullName>
    </alternativeName>
</protein>
<dbReference type="PROSITE" id="PS01056">
    <property type="entry name" value="DNA_LIGASE_N2"/>
    <property type="match status" value="1"/>
</dbReference>
<evidence type="ECO:0000256" key="2">
    <source>
        <dbReference type="ARBA" id="ARBA00022705"/>
    </source>
</evidence>
<evidence type="ECO:0000256" key="1">
    <source>
        <dbReference type="ARBA" id="ARBA00022598"/>
    </source>
</evidence>
<dbReference type="InterPro" id="IPR013840">
    <property type="entry name" value="DNAligase_N"/>
</dbReference>
<dbReference type="InterPro" id="IPR033136">
    <property type="entry name" value="DNA_ligase_CS"/>
</dbReference>
<keyword evidence="8" id="KW-0732">Signal</keyword>
<dbReference type="Gene3D" id="2.40.50.140">
    <property type="entry name" value="Nucleic acid-binding proteins"/>
    <property type="match status" value="1"/>
</dbReference>
<dbReference type="InterPro" id="IPR012340">
    <property type="entry name" value="NA-bd_OB-fold"/>
</dbReference>
<dbReference type="InterPro" id="IPR004150">
    <property type="entry name" value="NAD_DNA_ligase_OB"/>
</dbReference>
<dbReference type="Pfam" id="PF03120">
    <property type="entry name" value="OB_DNA_ligase"/>
    <property type="match status" value="1"/>
</dbReference>
<dbReference type="SUPFAM" id="SSF56091">
    <property type="entry name" value="DNA ligase/mRNA capping enzyme, catalytic domain"/>
    <property type="match status" value="1"/>
</dbReference>
<sequence>MPDNPRVLARLTLFLCLMWLATTPSVADDCPDWSRPAAQNAIDTLGQRLAEWSNAYYRDGKRLVDDATYDQAQRHYHQWQACFDIQAAETPPPPPAGSTLRHPYPLTGLNKLDDLAALTDWMTRRQERSLWVQPKVDGVAVTLVYEAGELTRVISRGDDLRGQNWYSKAQIIAAIPKQLPAPAPPQVTLQGELYLRLKDHIQAESGSAGARSAIAGLMARNTLTADAGANIGLFVWGWPDGPRDIETRLSRLADWDLTDSARFSEAVDSTQAVAKARQRWYREPAPFATDGVVIRQSHRPDQTSASREAAPTPPDWAIAWKHPSRSAHALVTGVDFTVGRTGRITPVLELQPVELDDREITRVSLGSLNRWQKEDIRPGDQIIVQLAGGIIPHFEQTLVRIQPRPAVSPPDPAAYDALSCLQLTNGCREQFLARLTWLSGDQGLDMPGISEGSWAALIDAGLVRRLNDWQTIEEKELRELPGVGEARATQWLDAFHPTDGWRLSTWLEALGMPPAANDSLTPTTELASLQARSIQDWQRLQGIGPITAQELHAFFQHPEIQRLLKASLDRS</sequence>
<dbReference type="GO" id="GO:0006260">
    <property type="term" value="P:DNA replication"/>
    <property type="evidence" value="ECO:0007669"/>
    <property type="project" value="UniProtKB-KW"/>
</dbReference>
<evidence type="ECO:0000256" key="3">
    <source>
        <dbReference type="ARBA" id="ARBA00022763"/>
    </source>
</evidence>
<dbReference type="InterPro" id="IPR013839">
    <property type="entry name" value="DNAligase_adenylation"/>
</dbReference>
<evidence type="ECO:0000256" key="7">
    <source>
        <dbReference type="HAMAP-Rule" id="MF_01587"/>
    </source>
</evidence>
<dbReference type="NCBIfam" id="NF005987">
    <property type="entry name" value="PRK08097.1"/>
    <property type="match status" value="1"/>
</dbReference>
<dbReference type="InterPro" id="IPR010994">
    <property type="entry name" value="RuvA_2-like"/>
</dbReference>
<reference evidence="10 11" key="1">
    <citation type="submission" date="2016-10" db="EMBL/GenBank/DDBJ databases">
        <authorList>
            <person name="de Groot N.N."/>
        </authorList>
    </citation>
    <scope>NUCLEOTIDE SEQUENCE [LARGE SCALE GENOMIC DNA]</scope>
    <source>
        <strain evidence="10 11">BH539</strain>
    </source>
</reference>
<dbReference type="EMBL" id="FNCI01000004">
    <property type="protein sequence ID" value="SDG09241.1"/>
    <property type="molecule type" value="Genomic_DNA"/>
</dbReference>
<evidence type="ECO:0000256" key="6">
    <source>
        <dbReference type="ARBA" id="ARBA00034005"/>
    </source>
</evidence>
<keyword evidence="3 7" id="KW-0227">DNA damage</keyword>
<evidence type="ECO:0000256" key="8">
    <source>
        <dbReference type="SAM" id="SignalP"/>
    </source>
</evidence>
<comment type="similarity">
    <text evidence="7">Belongs to the NAD-dependent DNA ligase family. LigB subfamily.</text>
</comment>
<organism evidence="10 11">
    <name type="scientific">Onishia taeanensis</name>
    <dbReference type="NCBI Taxonomy" id="284577"/>
    <lineage>
        <taxon>Bacteria</taxon>
        <taxon>Pseudomonadati</taxon>
        <taxon>Pseudomonadota</taxon>
        <taxon>Gammaproteobacteria</taxon>
        <taxon>Oceanospirillales</taxon>
        <taxon>Halomonadaceae</taxon>
        <taxon>Onishia</taxon>
    </lineage>
</organism>
<evidence type="ECO:0000259" key="9">
    <source>
        <dbReference type="SMART" id="SM00532"/>
    </source>
</evidence>
<dbReference type="InterPro" id="IPR020923">
    <property type="entry name" value="DNA_ligase_B"/>
</dbReference>
<dbReference type="Pfam" id="PF01653">
    <property type="entry name" value="DNA_ligase_aden"/>
    <property type="match status" value="1"/>
</dbReference>
<keyword evidence="11" id="KW-1185">Reference proteome</keyword>
<dbReference type="RefSeq" id="WP_217629316.1">
    <property type="nucleotide sequence ID" value="NZ_FNCI01000004.1"/>
</dbReference>
<dbReference type="GO" id="GO:0006281">
    <property type="term" value="P:DNA repair"/>
    <property type="evidence" value="ECO:0007669"/>
    <property type="project" value="UniProtKB-KW"/>
</dbReference>
<dbReference type="Gene3D" id="3.30.470.30">
    <property type="entry name" value="DNA ligase/mRNA capping enzyme"/>
    <property type="match status" value="1"/>
</dbReference>
<comment type="catalytic activity">
    <reaction evidence="6 7">
        <text>NAD(+) + (deoxyribonucleotide)n-3'-hydroxyl + 5'-phospho-(deoxyribonucleotide)m = (deoxyribonucleotide)n+m + AMP + beta-nicotinamide D-nucleotide.</text>
        <dbReference type="EC" id="6.5.1.2"/>
    </reaction>
</comment>
<dbReference type="SUPFAM" id="SSF47781">
    <property type="entry name" value="RuvA domain 2-like"/>
    <property type="match status" value="1"/>
</dbReference>
<keyword evidence="5 7" id="KW-0234">DNA repair</keyword>
<dbReference type="Pfam" id="PF14520">
    <property type="entry name" value="HHH_5"/>
    <property type="match status" value="1"/>
</dbReference>
<feature type="active site" description="N6-AMP-lysine intermediate" evidence="7">
    <location>
        <position position="135"/>
    </location>
</feature>
<name>A0A1G7REN5_9GAMM</name>
<dbReference type="PANTHER" id="PTHR47810">
    <property type="entry name" value="DNA LIGASE"/>
    <property type="match status" value="1"/>
</dbReference>
<dbReference type="EC" id="6.5.1.2" evidence="7"/>
<evidence type="ECO:0000256" key="5">
    <source>
        <dbReference type="ARBA" id="ARBA00023204"/>
    </source>
</evidence>
<accession>A0A1G7REN5</accession>
<dbReference type="Gene3D" id="1.10.287.610">
    <property type="entry name" value="Helix hairpin bin"/>
    <property type="match status" value="1"/>
</dbReference>
<dbReference type="Gene3D" id="1.10.150.20">
    <property type="entry name" value="5' to 3' exonuclease, C-terminal subdomain"/>
    <property type="match status" value="1"/>
</dbReference>
<keyword evidence="2 7" id="KW-0235">DNA replication</keyword>
<keyword evidence="4 7" id="KW-0520">NAD</keyword>
<feature type="signal peptide" evidence="8">
    <location>
        <begin position="1"/>
        <end position="27"/>
    </location>
</feature>
<keyword evidence="1 7" id="KW-0436">Ligase</keyword>
<feature type="chain" id="PRO_5011449488" description="DNA ligase B" evidence="8">
    <location>
        <begin position="28"/>
        <end position="571"/>
    </location>
</feature>
<evidence type="ECO:0000313" key="11">
    <source>
        <dbReference type="Proteomes" id="UP000198641"/>
    </source>
</evidence>
<dbReference type="Proteomes" id="UP000198641">
    <property type="component" value="Unassembled WGS sequence"/>
</dbReference>
<proteinExistence type="inferred from homology"/>
<dbReference type="SMART" id="SM00532">
    <property type="entry name" value="LIGANc"/>
    <property type="match status" value="1"/>
</dbReference>
<dbReference type="HAMAP" id="MF_01587">
    <property type="entry name" value="DNA_ligase_B"/>
    <property type="match status" value="1"/>
</dbReference>
<dbReference type="SUPFAM" id="SSF50249">
    <property type="entry name" value="Nucleic acid-binding proteins"/>
    <property type="match status" value="1"/>
</dbReference>
<feature type="domain" description="NAD-dependent DNA ligase N-terminal" evidence="9">
    <location>
        <begin position="37"/>
        <end position="443"/>
    </location>
</feature>
<dbReference type="AlphaFoldDB" id="A0A1G7REN5"/>